<evidence type="ECO:0000313" key="3">
    <source>
        <dbReference type="EMBL" id="BBM88287.1"/>
    </source>
</evidence>
<dbReference type="SUPFAM" id="SSF56935">
    <property type="entry name" value="Porins"/>
    <property type="match status" value="1"/>
</dbReference>
<protein>
    <submittedName>
        <fullName evidence="3">Uncharacterized protein</fullName>
    </submittedName>
</protein>
<feature type="chain" id="PRO_5024811560" evidence="2">
    <location>
        <begin position="18"/>
        <end position="575"/>
    </location>
</feature>
<evidence type="ECO:0000256" key="1">
    <source>
        <dbReference type="SAM" id="Coils"/>
    </source>
</evidence>
<reference evidence="3 4" key="1">
    <citation type="submission" date="2019-08" db="EMBL/GenBank/DDBJ databases">
        <title>Complete genome sequence of Candidatus Uab amorphum.</title>
        <authorList>
            <person name="Shiratori T."/>
            <person name="Suzuki S."/>
            <person name="Kakizawa Y."/>
            <person name="Ishida K."/>
        </authorList>
    </citation>
    <scope>NUCLEOTIDE SEQUENCE [LARGE SCALE GENOMIC DNA]</scope>
    <source>
        <strain evidence="3 4">SRT547</strain>
    </source>
</reference>
<proteinExistence type="predicted"/>
<dbReference type="Gene3D" id="2.40.160.10">
    <property type="entry name" value="Porin"/>
    <property type="match status" value="1"/>
</dbReference>
<dbReference type="KEGG" id="uam:UABAM_06708"/>
<dbReference type="Proteomes" id="UP000326354">
    <property type="component" value="Chromosome"/>
</dbReference>
<dbReference type="EMBL" id="AP019860">
    <property type="protein sequence ID" value="BBM88287.1"/>
    <property type="molecule type" value="Genomic_DNA"/>
</dbReference>
<dbReference type="OrthoDB" id="9768080at2"/>
<keyword evidence="2" id="KW-0732">Signal</keyword>
<dbReference type="InterPro" id="IPR023614">
    <property type="entry name" value="Porin_dom_sf"/>
</dbReference>
<keyword evidence="1" id="KW-0175">Coiled coil</keyword>
<dbReference type="RefSeq" id="WP_152021905.1">
    <property type="nucleotide sequence ID" value="NZ_AP019860.1"/>
</dbReference>
<feature type="signal peptide" evidence="2">
    <location>
        <begin position="1"/>
        <end position="17"/>
    </location>
</feature>
<name>A0A5S9IV22_UABAM</name>
<evidence type="ECO:0000313" key="4">
    <source>
        <dbReference type="Proteomes" id="UP000326354"/>
    </source>
</evidence>
<keyword evidence="4" id="KW-1185">Reference proteome</keyword>
<feature type="coiled-coil region" evidence="1">
    <location>
        <begin position="23"/>
        <end position="88"/>
    </location>
</feature>
<evidence type="ECO:0000256" key="2">
    <source>
        <dbReference type="SAM" id="SignalP"/>
    </source>
</evidence>
<organism evidence="3 4">
    <name type="scientific">Uabimicrobium amorphum</name>
    <dbReference type="NCBI Taxonomy" id="2596890"/>
    <lineage>
        <taxon>Bacteria</taxon>
        <taxon>Pseudomonadati</taxon>
        <taxon>Planctomycetota</taxon>
        <taxon>Candidatus Uabimicrobiia</taxon>
        <taxon>Candidatus Uabimicrobiales</taxon>
        <taxon>Candidatus Uabimicrobiaceae</taxon>
        <taxon>Candidatus Uabimicrobium</taxon>
    </lineage>
</organism>
<sequence length="575" mass="66214">MKKVFAVLFLISFCVFADDGQDVEKLKEEVEFLKQAVKALIEKDQKSQKEVQTLKQEIEQLKNRDEQHTKNHQNLQRLQREVEQLKKSKVTKPDPFADEFTNPFVEEEETTLEDPFTDLFTEEDILLEDEVVDDDEEDPDNISESTTLEIEDDFGEEDETEFYLRNSGKDVQGGYLAQQSRRLTDNVLTLSGFFSLEYSDFQTNSSTVESLFPSEGTFNNSHINLYLDARFHESFRFFTELRFLYQPFTEVFELGQVNRSGEVIIERAWAEWEYRDWLKLRGGTFFIPYGIWNLEHGAPILLSTFTPILLRRQIFPERTTGVQANGLIDFDFFDVKYYAWIGNGKVQIEEAALPTQDNQNNKAYGGRVEIQFPYTGVFRELTFGISGYTGKVQGQEFNGADIQNLIAQVFIAEGNQQVIVDLELDGVSAIGEPLDEYRDRAIGFDFRFRFHNFFFQSEFIVNFVKPLKTAVGPVTGLPVKSGSFEEYGGYMQFAYEFDISRYNLVGLLTPFARLGIVQANNDVAKELGSFSEYTFGVNWKVNPAVVLKAEYIIIQFADVKDRDFGAFFSSFNVSF</sequence>
<accession>A0A5S9IV22</accession>
<gene>
    <name evidence="3" type="ORF">UABAM_06708</name>
</gene>
<dbReference type="AlphaFoldDB" id="A0A5S9IV22"/>